<dbReference type="Pfam" id="PF02635">
    <property type="entry name" value="DsrE"/>
    <property type="match status" value="1"/>
</dbReference>
<reference evidence="2" key="1">
    <citation type="submission" date="2017-09" db="EMBL/GenBank/DDBJ databases">
        <authorList>
            <person name="Varghese N."/>
            <person name="Submissions S."/>
        </authorList>
    </citation>
    <scope>NUCLEOTIDE SEQUENCE [LARGE SCALE GENOMIC DNA]</scope>
    <source>
        <strain evidence="2">DSM 2913</strain>
    </source>
</reference>
<dbReference type="InterPro" id="IPR027396">
    <property type="entry name" value="DsrEFH-like"/>
</dbReference>
<keyword evidence="2" id="KW-1185">Reference proteome</keyword>
<dbReference type="AlphaFoldDB" id="A0A285NVE9"/>
<dbReference type="PANTHER" id="PTHR37691:SF1">
    <property type="entry name" value="BLR3518 PROTEIN"/>
    <property type="match status" value="1"/>
</dbReference>
<dbReference type="Gene3D" id="3.40.1260.10">
    <property type="entry name" value="DsrEFH-like"/>
    <property type="match status" value="1"/>
</dbReference>
<dbReference type="OrthoDB" id="13229at2"/>
<dbReference type="EMBL" id="OBEN01000002">
    <property type="protein sequence ID" value="SNZ12893.1"/>
    <property type="molecule type" value="Genomic_DNA"/>
</dbReference>
<sequence>MDRRSFFKIGVLMGFIPILNKLAHSAPAKINPSDLKKDTPIAVVYHCDFPQEARFSAMLSNIGNHLSVYDNDPFKIKIVVVAHGPGVKFFMKDLSGSPWENEPINISELARREKDLTLYGVEYYICNITLTRLRLNPDKLHEFTKIVPSGVGAIGELQSKGFAYIKVQ</sequence>
<protein>
    <submittedName>
        <fullName evidence="1">Uncharacterized protein</fullName>
    </submittedName>
</protein>
<evidence type="ECO:0000313" key="1">
    <source>
        <dbReference type="EMBL" id="SNZ12893.1"/>
    </source>
</evidence>
<proteinExistence type="predicted"/>
<dbReference type="RefSeq" id="WP_096600874.1">
    <property type="nucleotide sequence ID" value="NZ_OBEN01000002.1"/>
</dbReference>
<dbReference type="Proteomes" id="UP000218627">
    <property type="component" value="Unassembled WGS sequence"/>
</dbReference>
<dbReference type="SUPFAM" id="SSF75169">
    <property type="entry name" value="DsrEFH-like"/>
    <property type="match status" value="1"/>
</dbReference>
<name>A0A285NVE9_9AQUI</name>
<dbReference type="InterPro" id="IPR003787">
    <property type="entry name" value="Sulphur_relay_DsrE/F-like"/>
</dbReference>
<gene>
    <name evidence="1" type="ORF">SAMN06265353_0545</name>
</gene>
<dbReference type="PANTHER" id="PTHR37691">
    <property type="entry name" value="BLR3518 PROTEIN"/>
    <property type="match status" value="1"/>
</dbReference>
<accession>A0A285NVE9</accession>
<organism evidence="1 2">
    <name type="scientific">Hydrogenobacter hydrogenophilus</name>
    <dbReference type="NCBI Taxonomy" id="35835"/>
    <lineage>
        <taxon>Bacteria</taxon>
        <taxon>Pseudomonadati</taxon>
        <taxon>Aquificota</taxon>
        <taxon>Aquificia</taxon>
        <taxon>Aquificales</taxon>
        <taxon>Aquificaceae</taxon>
        <taxon>Hydrogenobacter</taxon>
    </lineage>
</organism>
<evidence type="ECO:0000313" key="2">
    <source>
        <dbReference type="Proteomes" id="UP000218627"/>
    </source>
</evidence>